<dbReference type="PROSITE" id="PS50097">
    <property type="entry name" value="BTB"/>
    <property type="match status" value="1"/>
</dbReference>
<reference evidence="2 3" key="1">
    <citation type="submission" date="2024-08" db="EMBL/GenBank/DDBJ databases">
        <authorList>
            <person name="Cucini C."/>
            <person name="Frati F."/>
        </authorList>
    </citation>
    <scope>NUCLEOTIDE SEQUENCE [LARGE SCALE GENOMIC DNA]</scope>
</reference>
<name>A0ABP1QJC0_9HEXA</name>
<keyword evidence="3" id="KW-1185">Reference proteome</keyword>
<sequence>MIFEVVRRLRLLTMNLQREYVVVCRRSKLDIFINIKGGENKAVFVLSHCKCFACKKPWALNRAITGANYGTFEFETLSLKPVDMRLRFSHEEEVHDVELKFNPGVLDKFNMNELESMNDNRSFLAVAYYCSVLLDSLPIIPFKLFVSGGQSDSVSYCTMLDELDLESFNTSIEITQVATVCNIDPENQRQFQRQSSAFKNLYEDKVHTDFVVVSKDKKPFRCHRMILCVRSPVLKAMLANGNFKEGQEGTVTLNEDALATEAFIKLMYFQNTGIEDLSFIHCVGTLKLAHLYFIMDLVGICANALLAKVEKLEWEDIKDLWELYSFITKLDTLQIIIVLKRSSIIALRRLILARKNKRVRPNDETADDSFKQAFNIFPDLSKDLTLDLFKLMKSP</sequence>
<dbReference type="Gene3D" id="3.30.710.10">
    <property type="entry name" value="Potassium Channel Kv1.1, Chain A"/>
    <property type="match status" value="1"/>
</dbReference>
<comment type="caution">
    <text evidence="2">The sequence shown here is derived from an EMBL/GenBank/DDBJ whole genome shotgun (WGS) entry which is preliminary data.</text>
</comment>
<protein>
    <recommendedName>
        <fullName evidence="1">BTB domain-containing protein</fullName>
    </recommendedName>
</protein>
<evidence type="ECO:0000259" key="1">
    <source>
        <dbReference type="PROSITE" id="PS50097"/>
    </source>
</evidence>
<dbReference type="InterPro" id="IPR011333">
    <property type="entry name" value="SKP1/BTB/POZ_sf"/>
</dbReference>
<proteinExistence type="predicted"/>
<dbReference type="Proteomes" id="UP001642540">
    <property type="component" value="Unassembled WGS sequence"/>
</dbReference>
<accession>A0ABP1QJC0</accession>
<dbReference type="PANTHER" id="PTHR46672">
    <property type="entry name" value="OS08G0495500 PROTEIN-RELATED"/>
    <property type="match status" value="1"/>
</dbReference>
<dbReference type="CDD" id="cd18186">
    <property type="entry name" value="BTB_POZ_ZBTB_KLHL-like"/>
    <property type="match status" value="1"/>
</dbReference>
<dbReference type="SMART" id="SM00225">
    <property type="entry name" value="BTB"/>
    <property type="match status" value="1"/>
</dbReference>
<feature type="domain" description="BTB" evidence="1">
    <location>
        <begin position="208"/>
        <end position="276"/>
    </location>
</feature>
<dbReference type="SUPFAM" id="SSF54695">
    <property type="entry name" value="POZ domain"/>
    <property type="match status" value="1"/>
</dbReference>
<organism evidence="2 3">
    <name type="scientific">Orchesella dallaii</name>
    <dbReference type="NCBI Taxonomy" id="48710"/>
    <lineage>
        <taxon>Eukaryota</taxon>
        <taxon>Metazoa</taxon>
        <taxon>Ecdysozoa</taxon>
        <taxon>Arthropoda</taxon>
        <taxon>Hexapoda</taxon>
        <taxon>Collembola</taxon>
        <taxon>Entomobryomorpha</taxon>
        <taxon>Entomobryoidea</taxon>
        <taxon>Orchesellidae</taxon>
        <taxon>Orchesellinae</taxon>
        <taxon>Orchesella</taxon>
    </lineage>
</organism>
<evidence type="ECO:0000313" key="3">
    <source>
        <dbReference type="Proteomes" id="UP001642540"/>
    </source>
</evidence>
<dbReference type="EMBL" id="CAXLJM020000036">
    <property type="protein sequence ID" value="CAL8105140.1"/>
    <property type="molecule type" value="Genomic_DNA"/>
</dbReference>
<evidence type="ECO:0000313" key="2">
    <source>
        <dbReference type="EMBL" id="CAL8105140.1"/>
    </source>
</evidence>
<dbReference type="Pfam" id="PF00651">
    <property type="entry name" value="BTB"/>
    <property type="match status" value="1"/>
</dbReference>
<dbReference type="InterPro" id="IPR000210">
    <property type="entry name" value="BTB/POZ_dom"/>
</dbReference>
<dbReference type="PANTHER" id="PTHR46672:SF1">
    <property type="entry name" value="OS08G0103600 PROTEIN"/>
    <property type="match status" value="1"/>
</dbReference>
<dbReference type="InterPro" id="IPR044714">
    <property type="entry name" value="AtSIBP1-like"/>
</dbReference>
<gene>
    <name evidence="2" type="ORF">ODALV1_LOCUS11968</name>
</gene>